<accession>A0ABT6WGD5</accession>
<dbReference type="Pfam" id="PF19686">
    <property type="entry name" value="DUF6188"/>
    <property type="match status" value="1"/>
</dbReference>
<organism evidence="1 2">
    <name type="scientific">Actinoplanes sandaracinus</name>
    <dbReference type="NCBI Taxonomy" id="3045177"/>
    <lineage>
        <taxon>Bacteria</taxon>
        <taxon>Bacillati</taxon>
        <taxon>Actinomycetota</taxon>
        <taxon>Actinomycetes</taxon>
        <taxon>Micromonosporales</taxon>
        <taxon>Micromonosporaceae</taxon>
        <taxon>Actinoplanes</taxon>
    </lineage>
</organism>
<keyword evidence="2" id="KW-1185">Reference proteome</keyword>
<dbReference type="Proteomes" id="UP001241758">
    <property type="component" value="Unassembled WGS sequence"/>
</dbReference>
<sequence length="129" mass="13263">MRLIDVLVGQKLDYLRLGHAIVMGFTGGHRVVLESAAHLNGPHGHVVVEPGESPSDVLAVLLGDVVQAAHTRDNGELEITFAGGSELCVGVDADFESWAVAGPDGFLIVCLARGELAVWGAAGAGRAAA</sequence>
<dbReference type="RefSeq" id="WP_282758636.1">
    <property type="nucleotide sequence ID" value="NZ_JASCTH010000005.1"/>
</dbReference>
<dbReference type="EMBL" id="JASCTH010000005">
    <property type="protein sequence ID" value="MDI6098784.1"/>
    <property type="molecule type" value="Genomic_DNA"/>
</dbReference>
<evidence type="ECO:0000313" key="1">
    <source>
        <dbReference type="EMBL" id="MDI6098784.1"/>
    </source>
</evidence>
<reference evidence="1 2" key="1">
    <citation type="submission" date="2023-05" db="EMBL/GenBank/DDBJ databases">
        <title>Actinoplanes sp. NEAU-A12 genome sequencing.</title>
        <authorList>
            <person name="Wang Z.-S."/>
        </authorList>
    </citation>
    <scope>NUCLEOTIDE SEQUENCE [LARGE SCALE GENOMIC DNA]</scope>
    <source>
        <strain evidence="1 2">NEAU-A12</strain>
    </source>
</reference>
<protein>
    <submittedName>
        <fullName evidence="1">DUF6188 family protein</fullName>
    </submittedName>
</protein>
<gene>
    <name evidence="1" type="ORF">QLQ12_09250</name>
</gene>
<evidence type="ECO:0000313" key="2">
    <source>
        <dbReference type="Proteomes" id="UP001241758"/>
    </source>
</evidence>
<proteinExistence type="predicted"/>
<comment type="caution">
    <text evidence="1">The sequence shown here is derived from an EMBL/GenBank/DDBJ whole genome shotgun (WGS) entry which is preliminary data.</text>
</comment>
<name>A0ABT6WGD5_9ACTN</name>
<dbReference type="InterPro" id="IPR046179">
    <property type="entry name" value="DUF6188"/>
</dbReference>